<keyword evidence="3" id="KW-1185">Reference proteome</keyword>
<dbReference type="RefSeq" id="WP_197169377.1">
    <property type="nucleotide sequence ID" value="NZ_SJPT01000007.1"/>
</dbReference>
<accession>A0A5C6CAI2</accession>
<evidence type="ECO:0000256" key="1">
    <source>
        <dbReference type="SAM" id="MobiDB-lite"/>
    </source>
</evidence>
<dbReference type="Pfam" id="PF13692">
    <property type="entry name" value="Glyco_trans_1_4"/>
    <property type="match status" value="1"/>
</dbReference>
<organism evidence="2 3">
    <name type="scientific">Novipirellula galeiformis</name>
    <dbReference type="NCBI Taxonomy" id="2528004"/>
    <lineage>
        <taxon>Bacteria</taxon>
        <taxon>Pseudomonadati</taxon>
        <taxon>Planctomycetota</taxon>
        <taxon>Planctomycetia</taxon>
        <taxon>Pirellulales</taxon>
        <taxon>Pirellulaceae</taxon>
        <taxon>Novipirellula</taxon>
    </lineage>
</organism>
<dbReference type="PANTHER" id="PTHR12526:SF600">
    <property type="entry name" value="GLYCOSYL TRANSFERASE GROUP 1"/>
    <property type="match status" value="1"/>
</dbReference>
<dbReference type="Gene3D" id="3.40.50.2000">
    <property type="entry name" value="Glycogen Phosphorylase B"/>
    <property type="match status" value="1"/>
</dbReference>
<feature type="compositionally biased region" description="Low complexity" evidence="1">
    <location>
        <begin position="239"/>
        <end position="251"/>
    </location>
</feature>
<dbReference type="EMBL" id="SJPT01000007">
    <property type="protein sequence ID" value="TWU21228.1"/>
    <property type="molecule type" value="Genomic_DNA"/>
</dbReference>
<reference evidence="2 3" key="1">
    <citation type="submission" date="2019-02" db="EMBL/GenBank/DDBJ databases">
        <title>Deep-cultivation of Planctomycetes and their phenomic and genomic characterization uncovers novel biology.</title>
        <authorList>
            <person name="Wiegand S."/>
            <person name="Jogler M."/>
            <person name="Boedeker C."/>
            <person name="Pinto D."/>
            <person name="Vollmers J."/>
            <person name="Rivas-Marin E."/>
            <person name="Kohn T."/>
            <person name="Peeters S.H."/>
            <person name="Heuer A."/>
            <person name="Rast P."/>
            <person name="Oberbeckmann S."/>
            <person name="Bunk B."/>
            <person name="Jeske O."/>
            <person name="Meyerdierks A."/>
            <person name="Storesund J.E."/>
            <person name="Kallscheuer N."/>
            <person name="Luecker S."/>
            <person name="Lage O.M."/>
            <person name="Pohl T."/>
            <person name="Merkel B.J."/>
            <person name="Hornburger P."/>
            <person name="Mueller R.-W."/>
            <person name="Bruemmer F."/>
            <person name="Labrenz M."/>
            <person name="Spormann A.M."/>
            <person name="Op Den Camp H."/>
            <person name="Overmann J."/>
            <person name="Amann R."/>
            <person name="Jetten M.S.M."/>
            <person name="Mascher T."/>
            <person name="Medema M.H."/>
            <person name="Devos D.P."/>
            <person name="Kaster A.-K."/>
            <person name="Ovreas L."/>
            <person name="Rohde M."/>
            <person name="Galperin M.Y."/>
            <person name="Jogler C."/>
        </authorList>
    </citation>
    <scope>NUCLEOTIDE SEQUENCE [LARGE SCALE GENOMIC DNA]</scope>
    <source>
        <strain evidence="2 3">Pla52o</strain>
    </source>
</reference>
<dbReference type="Proteomes" id="UP000316304">
    <property type="component" value="Unassembled WGS sequence"/>
</dbReference>
<dbReference type="CDD" id="cd03801">
    <property type="entry name" value="GT4_PimA-like"/>
    <property type="match status" value="1"/>
</dbReference>
<feature type="compositionally biased region" description="Low complexity" evidence="1">
    <location>
        <begin position="299"/>
        <end position="327"/>
    </location>
</feature>
<proteinExistence type="predicted"/>
<dbReference type="GO" id="GO:0016757">
    <property type="term" value="F:glycosyltransferase activity"/>
    <property type="evidence" value="ECO:0007669"/>
    <property type="project" value="TreeGrafter"/>
</dbReference>
<feature type="compositionally biased region" description="Pro residues" evidence="1">
    <location>
        <begin position="211"/>
        <end position="238"/>
    </location>
</feature>
<name>A0A5C6CAI2_9BACT</name>
<evidence type="ECO:0000313" key="2">
    <source>
        <dbReference type="EMBL" id="TWU21228.1"/>
    </source>
</evidence>
<evidence type="ECO:0000313" key="3">
    <source>
        <dbReference type="Proteomes" id="UP000316304"/>
    </source>
</evidence>
<comment type="caution">
    <text evidence="2">The sequence shown here is derived from an EMBL/GenBank/DDBJ whole genome shotgun (WGS) entry which is preliminary data.</text>
</comment>
<protein>
    <submittedName>
        <fullName evidence="2">Cell surface antigen I/II</fullName>
    </submittedName>
</protein>
<dbReference type="PANTHER" id="PTHR12526">
    <property type="entry name" value="GLYCOSYLTRANSFERASE"/>
    <property type="match status" value="1"/>
</dbReference>
<gene>
    <name evidence="2" type="primary">spaP</name>
    <name evidence="2" type="ORF">Pla52o_42620</name>
</gene>
<feature type="region of interest" description="Disordered" evidence="1">
    <location>
        <begin position="211"/>
        <end position="327"/>
    </location>
</feature>
<dbReference type="AlphaFoldDB" id="A0A5C6CAI2"/>
<sequence>MLTHRVPFPPDRGDRIRSWNLLRHLSERFEISLGCVTEEAVSDETRSRLEAVCRRVSIAPIGSRMKWCRAGLAAARGGGLTEGLFWSPQLAGTLDDWALRESFAGVLVYCSGMLRYTRRESLCRLPRFVDLVDVDSEKFYAYAAKGPRWKRWLYRCEAGRVRALEHEAVRTSKAVMLVSDAEAALLRSTLPPGEYPIHGIANGVDIDYFSPPPTPVPLPSPSQPAPTVPSPSNPPPTVPSSTTVPSSSVPPSSVPPSTVPPSTVPPSTVPPTTVPPSTVPPTTVPPTPIPPSTIPPSTIPSSSPLPTSHSSLLTSSPSPSPSLPLSVSPCLPPSPLPPLRLVFVGVMNYPPNVEAIEWFVERVWPAVRERNGDAVLEVVGKSPSAAIERLGERAGVNVVGAVADVRPYLRSADMVIAPLQIARGIQNKVLEAMAMGRAVIASPEAATGIEAVDGVHLRVAKTPEQWIERIQELSEDDGLRERMESESRRLVCDAYTWSATLGRLDPLFDTHMPLSSH</sequence>
<dbReference type="SUPFAM" id="SSF53756">
    <property type="entry name" value="UDP-Glycosyltransferase/glycogen phosphorylase"/>
    <property type="match status" value="2"/>
</dbReference>
<dbReference type="PRINTS" id="PR01217">
    <property type="entry name" value="PRICHEXTENSN"/>
</dbReference>
<feature type="compositionally biased region" description="Pro residues" evidence="1">
    <location>
        <begin position="252"/>
        <end position="298"/>
    </location>
</feature>